<evidence type="ECO:0000313" key="2">
    <source>
        <dbReference type="Proteomes" id="UP000018731"/>
    </source>
</evidence>
<gene>
    <name evidence="1" type="ORF">HMPREF2086_00422</name>
</gene>
<accession>V8CDB1</accession>
<dbReference type="PATRIC" id="fig|1357400.3.peg.573"/>
<evidence type="ECO:0000313" key="1">
    <source>
        <dbReference type="EMBL" id="ETD25087.1"/>
    </source>
</evidence>
<dbReference type="STRING" id="1357400.HMPREF2086_00422"/>
<dbReference type="OrthoDB" id="5325117at2"/>
<dbReference type="AlphaFoldDB" id="V8CDB1"/>
<proteinExistence type="predicted"/>
<dbReference type="Proteomes" id="UP000018731">
    <property type="component" value="Unassembled WGS sequence"/>
</dbReference>
<dbReference type="eggNOG" id="ENOG50300A3">
    <property type="taxonomic scope" value="Bacteria"/>
</dbReference>
<organism evidence="1 2">
    <name type="scientific">Helicobacter macacae MIT 99-5501</name>
    <dbReference type="NCBI Taxonomy" id="1357400"/>
    <lineage>
        <taxon>Bacteria</taxon>
        <taxon>Pseudomonadati</taxon>
        <taxon>Campylobacterota</taxon>
        <taxon>Epsilonproteobacteria</taxon>
        <taxon>Campylobacterales</taxon>
        <taxon>Helicobacteraceae</taxon>
        <taxon>Helicobacter</taxon>
    </lineage>
</organism>
<dbReference type="EMBL" id="AZJI01000001">
    <property type="protein sequence ID" value="ETD25087.1"/>
    <property type="molecule type" value="Genomic_DNA"/>
</dbReference>
<reference evidence="1 2" key="1">
    <citation type="journal article" date="2014" name="Genome Announc.">
        <title>Draft genome sequences of six enterohepatic helicobacter species isolated from humans and one from rhesus macaques.</title>
        <authorList>
            <person name="Shen Z."/>
            <person name="Sheh A."/>
            <person name="Young S.K."/>
            <person name="Abouelliel A."/>
            <person name="Ward D.V."/>
            <person name="Earl A.M."/>
            <person name="Fox J.G."/>
        </authorList>
    </citation>
    <scope>NUCLEOTIDE SEQUENCE [LARGE SCALE GENOMIC DNA]</scope>
    <source>
        <strain evidence="1 2">MIT 99-5501</strain>
    </source>
</reference>
<protein>
    <submittedName>
        <fullName evidence="1">Uncharacterized protein</fullName>
    </submittedName>
</protein>
<dbReference type="RefSeq" id="WP_023927102.1">
    <property type="nucleotide sequence ID" value="NZ_KI669454.1"/>
</dbReference>
<comment type="caution">
    <text evidence="1">The sequence shown here is derived from an EMBL/GenBank/DDBJ whole genome shotgun (WGS) entry which is preliminary data.</text>
</comment>
<keyword evidence="2" id="KW-1185">Reference proteome</keyword>
<name>V8CDB1_9HELI</name>
<dbReference type="HOGENOM" id="CLU_189065_0_0_7"/>
<sequence>MNWLNELKIALISKDSAKAGIAVDNLPSQEELAKYSLEELEETKEILAQIITMLESQQNQVKSQILHIKAAKKFLESH</sequence>